<gene>
    <name evidence="2" type="ORF">QR685DRAFT_536335</name>
</gene>
<name>A0ABR3D3X5_NEUIN</name>
<evidence type="ECO:0000256" key="1">
    <source>
        <dbReference type="SAM" id="MobiDB-lite"/>
    </source>
</evidence>
<sequence>MDLTGSGFFVGIESHPLPKSLINERHLSTPYGWQLANGVRIASNSTEKVNVACCFARVQKPFQSVETPNSRACGRYRLEERRLEPVRSPSSTTRKRKSIIEFP</sequence>
<accession>A0ABR3D3X5</accession>
<feature type="region of interest" description="Disordered" evidence="1">
    <location>
        <begin position="84"/>
        <end position="103"/>
    </location>
</feature>
<keyword evidence="3" id="KW-1185">Reference proteome</keyword>
<protein>
    <submittedName>
        <fullName evidence="2">Uncharacterized protein</fullName>
    </submittedName>
</protein>
<dbReference type="EMBL" id="JAVLET010000013">
    <property type="protein sequence ID" value="KAL0466386.1"/>
    <property type="molecule type" value="Genomic_DNA"/>
</dbReference>
<evidence type="ECO:0000313" key="3">
    <source>
        <dbReference type="Proteomes" id="UP001451303"/>
    </source>
</evidence>
<proteinExistence type="predicted"/>
<dbReference type="Proteomes" id="UP001451303">
    <property type="component" value="Unassembled WGS sequence"/>
</dbReference>
<organism evidence="2 3">
    <name type="scientific">Neurospora intermedia</name>
    <dbReference type="NCBI Taxonomy" id="5142"/>
    <lineage>
        <taxon>Eukaryota</taxon>
        <taxon>Fungi</taxon>
        <taxon>Dikarya</taxon>
        <taxon>Ascomycota</taxon>
        <taxon>Pezizomycotina</taxon>
        <taxon>Sordariomycetes</taxon>
        <taxon>Sordariomycetidae</taxon>
        <taxon>Sordariales</taxon>
        <taxon>Sordariaceae</taxon>
        <taxon>Neurospora</taxon>
    </lineage>
</organism>
<evidence type="ECO:0000313" key="2">
    <source>
        <dbReference type="EMBL" id="KAL0466386.1"/>
    </source>
</evidence>
<reference evidence="2 3" key="1">
    <citation type="submission" date="2023-09" db="EMBL/GenBank/DDBJ databases">
        <title>Multi-omics analysis of a traditional fermented food reveals byproduct-associated fungal strains for waste-to-food upcycling.</title>
        <authorList>
            <consortium name="Lawrence Berkeley National Laboratory"/>
            <person name="Rekdal V.M."/>
            <person name="Villalobos-Escobedo J.M."/>
            <person name="Rodriguez-Valeron N."/>
            <person name="Garcia M.O."/>
            <person name="Vasquez D.P."/>
            <person name="Damayanti I."/>
            <person name="Sorensen P.M."/>
            <person name="Baidoo E.E."/>
            <person name="De Carvalho A.C."/>
            <person name="Riley R."/>
            <person name="Lipzen A."/>
            <person name="He G."/>
            <person name="Yan M."/>
            <person name="Haridas S."/>
            <person name="Daum C."/>
            <person name="Yoshinaga Y."/>
            <person name="Ng V."/>
            <person name="Grigoriev I.V."/>
            <person name="Munk R."/>
            <person name="Nuraida L."/>
            <person name="Wijaya C.H."/>
            <person name="Morales P.-C."/>
            <person name="Keasling J.D."/>
        </authorList>
    </citation>
    <scope>NUCLEOTIDE SEQUENCE [LARGE SCALE GENOMIC DNA]</scope>
    <source>
        <strain evidence="2 3">FGSC 2613</strain>
    </source>
</reference>
<comment type="caution">
    <text evidence="2">The sequence shown here is derived from an EMBL/GenBank/DDBJ whole genome shotgun (WGS) entry which is preliminary data.</text>
</comment>